<keyword evidence="1" id="KW-0472">Membrane</keyword>
<evidence type="ECO:0000313" key="3">
    <source>
        <dbReference type="Proteomes" id="UP000241323"/>
    </source>
</evidence>
<name>A0A2R4N383_CARTR</name>
<feature type="transmembrane region" description="Helical" evidence="1">
    <location>
        <begin position="65"/>
        <end position="90"/>
    </location>
</feature>
<sequence length="99" mass="11182">MLKKSWYKLLAWFSATFYFFVMTGVIISLFSPGPTEEQTMRWMHGMMSAMHNSLMGWALENHGFVSALLTKTGALVFPAIFAGAFIGAILKMRRVRKNG</sequence>
<dbReference type="Proteomes" id="UP000241323">
    <property type="component" value="Chromosome"/>
</dbReference>
<feature type="transmembrane region" description="Helical" evidence="1">
    <location>
        <begin position="6"/>
        <end position="30"/>
    </location>
</feature>
<dbReference type="KEGG" id="cthm:CFE_2306"/>
<dbReference type="EMBL" id="CP028491">
    <property type="protein sequence ID" value="AVX21449.1"/>
    <property type="molecule type" value="Genomic_DNA"/>
</dbReference>
<proteinExistence type="predicted"/>
<organism evidence="2 3">
    <name type="scientific">Carboxydocella thermautotrophica</name>
    <dbReference type="NCBI Taxonomy" id="178899"/>
    <lineage>
        <taxon>Bacteria</taxon>
        <taxon>Bacillati</taxon>
        <taxon>Bacillota</taxon>
        <taxon>Clostridia</taxon>
        <taxon>Eubacteriales</taxon>
        <taxon>Clostridiales Family XVI. Incertae Sedis</taxon>
        <taxon>Carboxydocella</taxon>
    </lineage>
</organism>
<keyword evidence="3" id="KW-1185">Reference proteome</keyword>
<evidence type="ECO:0000256" key="1">
    <source>
        <dbReference type="SAM" id="Phobius"/>
    </source>
</evidence>
<evidence type="ECO:0000313" key="2">
    <source>
        <dbReference type="EMBL" id="AVX21449.1"/>
    </source>
</evidence>
<gene>
    <name evidence="2" type="ORF">CFE_2306</name>
</gene>
<keyword evidence="1" id="KW-0812">Transmembrane</keyword>
<dbReference type="AlphaFoldDB" id="A0A2R4N383"/>
<accession>A0A2R4N383</accession>
<protein>
    <submittedName>
        <fullName evidence="2">Uncharacterized protein</fullName>
    </submittedName>
</protein>
<reference evidence="2 3" key="1">
    <citation type="submission" date="2018-04" db="EMBL/GenBank/DDBJ databases">
        <title>Genomic insights into metabolic versatility of Carboxydocella thermautotrophica capable of coupling hydrogenogenic CO oxidation with the reduction of Fe(III) minerals in Kamchatka hot springs.</title>
        <authorList>
            <person name="Toshchakov S.V."/>
            <person name="Tepliuk A.V."/>
            <person name="Gavrilov S.N."/>
            <person name="Kublanov I.V."/>
            <person name="Lebedinsky A.V."/>
            <person name="Bonch-Osmolovskaya E.A."/>
            <person name="Rusakov V.S."/>
            <person name="Chistyakova N.I."/>
            <person name="Korzhenkov A."/>
            <person name="Zavarsina D.G."/>
            <person name="Sokolova T.G."/>
        </authorList>
    </citation>
    <scope>NUCLEOTIDE SEQUENCE [LARGE SCALE GENOMIC DNA]</scope>
    <source>
        <strain evidence="2 3">019</strain>
    </source>
</reference>
<dbReference type="RefSeq" id="WP_078665340.1">
    <property type="nucleotide sequence ID" value="NZ_CP028491.1"/>
</dbReference>
<keyword evidence="1" id="KW-1133">Transmembrane helix</keyword>